<feature type="transmembrane region" description="Helical" evidence="1">
    <location>
        <begin position="6"/>
        <end position="24"/>
    </location>
</feature>
<feature type="transmembrane region" description="Helical" evidence="1">
    <location>
        <begin position="98"/>
        <end position="121"/>
    </location>
</feature>
<dbReference type="InterPro" id="IPR033458">
    <property type="entry name" value="DUF5134"/>
</dbReference>
<dbReference type="RefSeq" id="WP_133901998.1">
    <property type="nucleotide sequence ID" value="NZ_SOCP01000003.1"/>
</dbReference>
<keyword evidence="3" id="KW-1185">Reference proteome</keyword>
<name>A0A4R7VZ74_9PSEU</name>
<evidence type="ECO:0000313" key="3">
    <source>
        <dbReference type="Proteomes" id="UP000294927"/>
    </source>
</evidence>
<sequence>MAGPDWLRWTLTILFLAVAAYCVFRLARARHVPGIYLGCHRATDVGHGMMCAGMAVMCSPVGGPIPVAGWQTAFLVSTSWFAASWLRQRHSQAADVGWHGGSLHHAVAGLAMLYMLTAMPSGDGHHGMAAPWMPGMHDADLALPVVGWGFATYFVVHATILGIRAVRATPSCDARVPALLTAPRLTATCQIFMALGMSYMLVA</sequence>
<evidence type="ECO:0000256" key="1">
    <source>
        <dbReference type="SAM" id="Phobius"/>
    </source>
</evidence>
<feature type="transmembrane region" description="Helical" evidence="1">
    <location>
        <begin position="141"/>
        <end position="166"/>
    </location>
</feature>
<dbReference type="EMBL" id="SOCP01000003">
    <property type="protein sequence ID" value="TDV54859.1"/>
    <property type="molecule type" value="Genomic_DNA"/>
</dbReference>
<keyword evidence="1" id="KW-0472">Membrane</keyword>
<keyword evidence="1" id="KW-0812">Transmembrane</keyword>
<dbReference type="AlphaFoldDB" id="A0A4R7VZ74"/>
<organism evidence="2 3">
    <name type="scientific">Actinophytocola oryzae</name>
    <dbReference type="NCBI Taxonomy" id="502181"/>
    <lineage>
        <taxon>Bacteria</taxon>
        <taxon>Bacillati</taxon>
        <taxon>Actinomycetota</taxon>
        <taxon>Actinomycetes</taxon>
        <taxon>Pseudonocardiales</taxon>
        <taxon>Pseudonocardiaceae</taxon>
    </lineage>
</organism>
<dbReference type="OrthoDB" id="3635896at2"/>
<comment type="caution">
    <text evidence="2">The sequence shown here is derived from an EMBL/GenBank/DDBJ whole genome shotgun (WGS) entry which is preliminary data.</text>
</comment>
<evidence type="ECO:0000313" key="2">
    <source>
        <dbReference type="EMBL" id="TDV54859.1"/>
    </source>
</evidence>
<accession>A0A4R7VZ74</accession>
<keyword evidence="1" id="KW-1133">Transmembrane helix</keyword>
<gene>
    <name evidence="2" type="ORF">CLV71_103100</name>
</gene>
<protein>
    <submittedName>
        <fullName evidence="2">Uncharacterized protein DUF5134</fullName>
    </submittedName>
</protein>
<proteinExistence type="predicted"/>
<dbReference type="Proteomes" id="UP000294927">
    <property type="component" value="Unassembled WGS sequence"/>
</dbReference>
<reference evidence="2 3" key="1">
    <citation type="submission" date="2019-03" db="EMBL/GenBank/DDBJ databases">
        <title>Genomic Encyclopedia of Archaeal and Bacterial Type Strains, Phase II (KMG-II): from individual species to whole genera.</title>
        <authorList>
            <person name="Goeker M."/>
        </authorList>
    </citation>
    <scope>NUCLEOTIDE SEQUENCE [LARGE SCALE GENOMIC DNA]</scope>
    <source>
        <strain evidence="2 3">DSM 45499</strain>
    </source>
</reference>
<dbReference type="Pfam" id="PF17197">
    <property type="entry name" value="DUF5134"/>
    <property type="match status" value="1"/>
</dbReference>